<name>A0ABM3FCZ4_NEOLC</name>
<evidence type="ECO:0000313" key="2">
    <source>
        <dbReference type="RefSeq" id="XP_046585880.1"/>
    </source>
</evidence>
<gene>
    <name evidence="2" type="primary">LOC124292632</name>
</gene>
<protein>
    <submittedName>
        <fullName evidence="2">Uncharacterized protein LOC124292632</fullName>
    </submittedName>
</protein>
<dbReference type="RefSeq" id="XP_046585880.1">
    <property type="nucleotide sequence ID" value="XM_046729924.1"/>
</dbReference>
<keyword evidence="1" id="KW-1185">Reference proteome</keyword>
<organism evidence="1 2">
    <name type="scientific">Neodiprion lecontei</name>
    <name type="common">Redheaded pine sawfly</name>
    <dbReference type="NCBI Taxonomy" id="441921"/>
    <lineage>
        <taxon>Eukaryota</taxon>
        <taxon>Metazoa</taxon>
        <taxon>Ecdysozoa</taxon>
        <taxon>Arthropoda</taxon>
        <taxon>Hexapoda</taxon>
        <taxon>Insecta</taxon>
        <taxon>Pterygota</taxon>
        <taxon>Neoptera</taxon>
        <taxon>Endopterygota</taxon>
        <taxon>Hymenoptera</taxon>
        <taxon>Tenthredinoidea</taxon>
        <taxon>Diprionidae</taxon>
        <taxon>Diprioninae</taxon>
        <taxon>Neodiprion</taxon>
    </lineage>
</organism>
<sequence length="147" mass="17024">MLPRDFRSLPRYSCRSDEREHRFLLRDLRITPCDPPNQAAIHAALAPHHRRHHILAYCLLQPQLLKPGLGVPCVSWWDRDSVTRVQSPPHYYHFCHGPHHQLLHQRSFHGNNTIALYVQGYFRSVLLSGSSIIDGHGMPPIRGMDTR</sequence>
<evidence type="ECO:0000313" key="1">
    <source>
        <dbReference type="Proteomes" id="UP000829291"/>
    </source>
</evidence>
<dbReference type="GeneID" id="124292632"/>
<accession>A0ABM3FCZ4</accession>
<proteinExistence type="predicted"/>
<dbReference type="Proteomes" id="UP000829291">
    <property type="component" value="Chromosome 1"/>
</dbReference>
<reference evidence="2" key="1">
    <citation type="submission" date="2025-08" db="UniProtKB">
        <authorList>
            <consortium name="RefSeq"/>
        </authorList>
    </citation>
    <scope>IDENTIFICATION</scope>
    <source>
        <tissue evidence="2">Thorax and Abdomen</tissue>
    </source>
</reference>